<evidence type="ECO:0000256" key="2">
    <source>
        <dbReference type="ARBA" id="ARBA00022490"/>
    </source>
</evidence>
<feature type="compositionally biased region" description="Acidic residues" evidence="6">
    <location>
        <begin position="404"/>
        <end position="413"/>
    </location>
</feature>
<reference evidence="7" key="1">
    <citation type="submission" date="2021-01" db="EMBL/GenBank/DDBJ databases">
        <authorList>
            <person name="Corre E."/>
            <person name="Pelletier E."/>
            <person name="Niang G."/>
            <person name="Scheremetjew M."/>
            <person name="Finn R."/>
            <person name="Kale V."/>
            <person name="Holt S."/>
            <person name="Cochrane G."/>
            <person name="Meng A."/>
            <person name="Brown T."/>
            <person name="Cohen L."/>
        </authorList>
    </citation>
    <scope>NUCLEOTIDE SEQUENCE</scope>
    <source>
        <strain evidence="7">OF101</strain>
    </source>
</reference>
<organism evidence="7">
    <name type="scientific">Alexandrium catenella</name>
    <name type="common">Red tide dinoflagellate</name>
    <name type="synonym">Gonyaulax catenella</name>
    <dbReference type="NCBI Taxonomy" id="2925"/>
    <lineage>
        <taxon>Eukaryota</taxon>
        <taxon>Sar</taxon>
        <taxon>Alveolata</taxon>
        <taxon>Dinophyceae</taxon>
        <taxon>Gonyaulacales</taxon>
        <taxon>Pyrocystaceae</taxon>
        <taxon>Alexandrium</taxon>
    </lineage>
</organism>
<feature type="region of interest" description="Disordered" evidence="6">
    <location>
        <begin position="393"/>
        <end position="432"/>
    </location>
</feature>
<dbReference type="AlphaFoldDB" id="A0A7S1SDH7"/>
<protein>
    <recommendedName>
        <fullName evidence="8">Radial spokehead-like protein</fullName>
    </recommendedName>
</protein>
<dbReference type="GO" id="GO:0060294">
    <property type="term" value="P:cilium movement involved in cell motility"/>
    <property type="evidence" value="ECO:0007669"/>
    <property type="project" value="InterPro"/>
</dbReference>
<evidence type="ECO:0000256" key="4">
    <source>
        <dbReference type="ARBA" id="ARBA00023212"/>
    </source>
</evidence>
<dbReference type="InterPro" id="IPR006802">
    <property type="entry name" value="Radial_spoke"/>
</dbReference>
<evidence type="ECO:0000256" key="5">
    <source>
        <dbReference type="ARBA" id="ARBA00023273"/>
    </source>
</evidence>
<evidence type="ECO:0000256" key="1">
    <source>
        <dbReference type="ARBA" id="ARBA00004430"/>
    </source>
</evidence>
<keyword evidence="4" id="KW-0206">Cytoskeleton</keyword>
<feature type="compositionally biased region" description="Acidic residues" evidence="6">
    <location>
        <begin position="422"/>
        <end position="432"/>
    </location>
</feature>
<evidence type="ECO:0008006" key="8">
    <source>
        <dbReference type="Google" id="ProtNLM"/>
    </source>
</evidence>
<accession>A0A7S1SDH7</accession>
<keyword evidence="2" id="KW-0963">Cytoplasm</keyword>
<evidence type="ECO:0000256" key="6">
    <source>
        <dbReference type="SAM" id="MobiDB-lite"/>
    </source>
</evidence>
<dbReference type="PANTHER" id="PTHR13159">
    <property type="entry name" value="RADIAL SPOKEHEAD-RELATED"/>
    <property type="match status" value="1"/>
</dbReference>
<evidence type="ECO:0000256" key="3">
    <source>
        <dbReference type="ARBA" id="ARBA00023069"/>
    </source>
</evidence>
<dbReference type="PANTHER" id="PTHR13159:SF0">
    <property type="entry name" value="RADIAL SPOKE HEAD 6 HOMOLOG A"/>
    <property type="match status" value="1"/>
</dbReference>
<dbReference type="Pfam" id="PF04712">
    <property type="entry name" value="Radial_spoke"/>
    <property type="match status" value="2"/>
</dbReference>
<name>A0A7S1SDH7_ALECA</name>
<dbReference type="GO" id="GO:0035082">
    <property type="term" value="P:axoneme assembly"/>
    <property type="evidence" value="ECO:0007669"/>
    <property type="project" value="TreeGrafter"/>
</dbReference>
<sequence>MSFNAEEAYLQKENVSEHLGKIVDRVIAEKPKDAYSLVEVLSRLVKASVQPPSPDAPPEAEADRAEAVAKYFQKARQLDAVPKDEGGEPVQVCSIPNYMEEAEMLSWAGVGFGELESYRVMCSLRNLANKEAEAGLTKLRFWGKILGTGSDYYVAEAQRGQGDLPEGEEEMEVPGTPGVNLYLYYVTNDLCGDWQKLPDVRPAEIVAARKIRRIMTGNADEKVITHPHFDGTEAMFLRAQIARITADTVLCEKGFLFRDEEAEEGAQPEEKEDFVAPPPPVLVNLESWTHMTHHVLKNGRTEYKELPDDIEDEEKAKIEEERSADKPRDMIRGLVGDDLEWTIKQTGDPTVYANPVHSTVVTCVRSLTWPGAVCVARGKTVVNHYVGYGLPARQPEFFPPEPPDVQEEPEDPGEQPQPPGTEEVEEAPAEES</sequence>
<comment type="subcellular location">
    <subcellularLocation>
        <location evidence="1">Cytoplasm</location>
        <location evidence="1">Cytoskeleton</location>
        <location evidence="1">Cilium axoneme</location>
    </subcellularLocation>
</comment>
<proteinExistence type="predicted"/>
<keyword evidence="5" id="KW-0966">Cell projection</keyword>
<dbReference type="EMBL" id="HBGE01111883">
    <property type="protein sequence ID" value="CAD9189928.1"/>
    <property type="molecule type" value="Transcribed_RNA"/>
</dbReference>
<gene>
    <name evidence="7" type="ORF">ACAT0790_LOCUS66702</name>
</gene>
<evidence type="ECO:0000313" key="7">
    <source>
        <dbReference type="EMBL" id="CAD9189928.1"/>
    </source>
</evidence>
<keyword evidence="3" id="KW-0969">Cilium</keyword>
<dbReference type="GO" id="GO:0001534">
    <property type="term" value="C:radial spoke"/>
    <property type="evidence" value="ECO:0007669"/>
    <property type="project" value="InterPro"/>
</dbReference>